<feature type="site" description="Transition state stabilizer" evidence="7">
    <location>
        <position position="133"/>
    </location>
</feature>
<organism evidence="10 11">
    <name type="scientific">Agathobaculum hominis</name>
    <dbReference type="NCBI Taxonomy" id="2763014"/>
    <lineage>
        <taxon>Bacteria</taxon>
        <taxon>Bacillati</taxon>
        <taxon>Bacillota</taxon>
        <taxon>Clostridia</taxon>
        <taxon>Eubacteriales</taxon>
        <taxon>Butyricicoccaceae</taxon>
        <taxon>Agathobaculum</taxon>
    </lineage>
</organism>
<evidence type="ECO:0000313" key="10">
    <source>
        <dbReference type="EMBL" id="MBC5695517.1"/>
    </source>
</evidence>
<dbReference type="InterPro" id="IPR020555">
    <property type="entry name" value="MECDP_synthase_CS"/>
</dbReference>
<comment type="similarity">
    <text evidence="7 8">Belongs to the IspF family.</text>
</comment>
<feature type="binding site" evidence="7">
    <location>
        <begin position="56"/>
        <end position="58"/>
    </location>
    <ligand>
        <name>4-CDP-2-C-methyl-D-erythritol 2-phosphate</name>
        <dbReference type="ChEBI" id="CHEBI:57919"/>
    </ligand>
</feature>
<dbReference type="PANTHER" id="PTHR43181">
    <property type="entry name" value="2-C-METHYL-D-ERYTHRITOL 2,4-CYCLODIPHOSPHATE SYNTHASE, CHLOROPLASTIC"/>
    <property type="match status" value="1"/>
</dbReference>
<feature type="site" description="Transition state stabilizer" evidence="7">
    <location>
        <position position="34"/>
    </location>
</feature>
<keyword evidence="6 7" id="KW-0456">Lyase</keyword>
<dbReference type="Gene3D" id="3.30.1330.50">
    <property type="entry name" value="2-C-methyl-D-erythritol 2,4-cyclodiphosphate synthase"/>
    <property type="match status" value="1"/>
</dbReference>
<comment type="catalytic activity">
    <reaction evidence="1 7 8">
        <text>4-CDP-2-C-methyl-D-erythritol 2-phosphate = 2-C-methyl-D-erythritol 2,4-cyclic diphosphate + CMP</text>
        <dbReference type="Rhea" id="RHEA:23864"/>
        <dbReference type="ChEBI" id="CHEBI:57919"/>
        <dbReference type="ChEBI" id="CHEBI:58483"/>
        <dbReference type="ChEBI" id="CHEBI:60377"/>
        <dbReference type="EC" id="4.6.1.12"/>
    </reaction>
</comment>
<keyword evidence="11" id="KW-1185">Reference proteome</keyword>
<feature type="binding site" evidence="7">
    <location>
        <begin position="34"/>
        <end position="35"/>
    </location>
    <ligand>
        <name>4-CDP-2-C-methyl-D-erythritol 2-phosphate</name>
        <dbReference type="ChEBI" id="CHEBI:57919"/>
    </ligand>
</feature>
<feature type="binding site" evidence="7">
    <location>
        <begin position="61"/>
        <end position="65"/>
    </location>
    <ligand>
        <name>4-CDP-2-C-methyl-D-erythritol 2-phosphate</name>
        <dbReference type="ChEBI" id="CHEBI:57919"/>
    </ligand>
</feature>
<comment type="pathway">
    <text evidence="2 7">Isoprenoid biosynthesis; isopentenyl diphosphate biosynthesis via DXP pathway; isopentenyl diphosphate from 1-deoxy-D-xylulose 5-phosphate: step 4/6.</text>
</comment>
<comment type="function">
    <text evidence="7">Involved in the biosynthesis of isopentenyl diphosphate (IPP) and dimethylallyl diphosphate (DMAPP), two major building blocks of isoprenoid compounds. Catalyzes the conversion of 4-diphosphocytidyl-2-C-methyl-D-erythritol 2-phosphate (CDP-ME2P) to 2-C-methyl-D-erythritol 2,4-cyclodiphosphate (ME-CPP) with a corresponding release of cytidine 5-monophosphate (CMP).</text>
</comment>
<dbReference type="InterPro" id="IPR003526">
    <property type="entry name" value="MECDP_synthase"/>
</dbReference>
<name>A0ABR7GMG7_9FIRM</name>
<reference evidence="10 11" key="1">
    <citation type="submission" date="2020-08" db="EMBL/GenBank/DDBJ databases">
        <title>Genome public.</title>
        <authorList>
            <person name="Liu C."/>
            <person name="Sun Q."/>
        </authorList>
    </citation>
    <scope>NUCLEOTIDE SEQUENCE [LARGE SCALE GENOMIC DNA]</scope>
    <source>
        <strain evidence="10 11">M2</strain>
    </source>
</reference>
<dbReference type="HAMAP" id="MF_00107">
    <property type="entry name" value="IspF"/>
    <property type="match status" value="1"/>
</dbReference>
<comment type="subunit">
    <text evidence="7">Homotrimer.</text>
</comment>
<accession>A0ABR7GMG7</accession>
<dbReference type="Pfam" id="PF02542">
    <property type="entry name" value="YgbB"/>
    <property type="match status" value="1"/>
</dbReference>
<evidence type="ECO:0000256" key="1">
    <source>
        <dbReference type="ARBA" id="ARBA00000200"/>
    </source>
</evidence>
<comment type="caution">
    <text evidence="10">The sequence shown here is derived from an EMBL/GenBank/DDBJ whole genome shotgun (WGS) entry which is preliminary data.</text>
</comment>
<feature type="binding site" evidence="7">
    <location>
        <position position="139"/>
    </location>
    <ligand>
        <name>4-CDP-2-C-methyl-D-erythritol 2-phosphate</name>
        <dbReference type="ChEBI" id="CHEBI:57919"/>
    </ligand>
</feature>
<dbReference type="InterPro" id="IPR036571">
    <property type="entry name" value="MECDP_synthase_sf"/>
</dbReference>
<dbReference type="NCBIfam" id="TIGR00151">
    <property type="entry name" value="ispF"/>
    <property type="match status" value="1"/>
</dbReference>
<gene>
    <name evidence="7" type="primary">ispF</name>
    <name evidence="10" type="ORF">H8S02_06100</name>
</gene>
<protein>
    <recommendedName>
        <fullName evidence="3 7">2-C-methyl-D-erythritol 2,4-cyclodiphosphate synthase</fullName>
        <shortName evidence="7">MECDP-synthase</shortName>
        <shortName evidence="7">MECPP-synthase</shortName>
        <shortName evidence="7">MECPS</shortName>
        <ecNumber evidence="3 7">4.6.1.12</ecNumber>
    </recommendedName>
</protein>
<keyword evidence="4 7" id="KW-0479">Metal-binding</keyword>
<dbReference type="SUPFAM" id="SSF69765">
    <property type="entry name" value="IpsF-like"/>
    <property type="match status" value="1"/>
</dbReference>
<evidence type="ECO:0000259" key="9">
    <source>
        <dbReference type="Pfam" id="PF02542"/>
    </source>
</evidence>
<feature type="binding site" evidence="7">
    <location>
        <position position="42"/>
    </location>
    <ligand>
        <name>a divalent metal cation</name>
        <dbReference type="ChEBI" id="CHEBI:60240"/>
    </ligand>
</feature>
<dbReference type="PROSITE" id="PS01350">
    <property type="entry name" value="ISPF"/>
    <property type="match status" value="1"/>
</dbReference>
<evidence type="ECO:0000256" key="5">
    <source>
        <dbReference type="ARBA" id="ARBA00023229"/>
    </source>
</evidence>
<evidence type="ECO:0000256" key="6">
    <source>
        <dbReference type="ARBA" id="ARBA00023239"/>
    </source>
</evidence>
<evidence type="ECO:0000313" key="11">
    <source>
        <dbReference type="Proteomes" id="UP000641741"/>
    </source>
</evidence>
<dbReference type="CDD" id="cd00554">
    <property type="entry name" value="MECDP_synthase"/>
    <property type="match status" value="1"/>
</dbReference>
<dbReference type="EC" id="4.6.1.12" evidence="3 7"/>
<sequence>MRIGHGYDVHRLVEGRRCIIGGVDIPFELGLDGHSDADVLTHAVMDALLGALALGDIGRHFPDTDPAYKGADSLALLRHVSALIREKGWQVGNIDATVLAQAPKLAPHIVQMRENLAAAMECDVDRVSVKATTEEKLGFTGAKQGIAAHCVCLLEKL</sequence>
<feature type="domain" description="2-C-methyl-D-erythritol 2,4-cyclodiphosphate synthase" evidence="9">
    <location>
        <begin position="1"/>
        <end position="154"/>
    </location>
</feature>
<dbReference type="EMBL" id="JACOPK010000004">
    <property type="protein sequence ID" value="MBC5695517.1"/>
    <property type="molecule type" value="Genomic_DNA"/>
</dbReference>
<evidence type="ECO:0000256" key="4">
    <source>
        <dbReference type="ARBA" id="ARBA00022723"/>
    </source>
</evidence>
<evidence type="ECO:0000256" key="3">
    <source>
        <dbReference type="ARBA" id="ARBA00012579"/>
    </source>
</evidence>
<feature type="binding site" evidence="7">
    <location>
        <begin position="8"/>
        <end position="10"/>
    </location>
    <ligand>
        <name>4-CDP-2-C-methyl-D-erythritol 2-phosphate</name>
        <dbReference type="ChEBI" id="CHEBI:57919"/>
    </ligand>
</feature>
<evidence type="ECO:0000256" key="8">
    <source>
        <dbReference type="RuleBase" id="RU004395"/>
    </source>
</evidence>
<comment type="cofactor">
    <cofactor evidence="7">
        <name>a divalent metal cation</name>
        <dbReference type="ChEBI" id="CHEBI:60240"/>
    </cofactor>
    <text evidence="7">Binds 1 divalent metal cation per subunit.</text>
</comment>
<dbReference type="GO" id="GO:0008685">
    <property type="term" value="F:2-C-methyl-D-erythritol 2,4-cyclodiphosphate synthase activity"/>
    <property type="evidence" value="ECO:0007669"/>
    <property type="project" value="UniProtKB-EC"/>
</dbReference>
<dbReference type="Proteomes" id="UP000641741">
    <property type="component" value="Unassembled WGS sequence"/>
</dbReference>
<dbReference type="PANTHER" id="PTHR43181:SF1">
    <property type="entry name" value="2-C-METHYL-D-ERYTHRITOL 2,4-CYCLODIPHOSPHATE SYNTHASE, CHLOROPLASTIC"/>
    <property type="match status" value="1"/>
</dbReference>
<feature type="binding site" evidence="7">
    <location>
        <position position="10"/>
    </location>
    <ligand>
        <name>a divalent metal cation</name>
        <dbReference type="ChEBI" id="CHEBI:60240"/>
    </ligand>
</feature>
<proteinExistence type="inferred from homology"/>
<evidence type="ECO:0000256" key="2">
    <source>
        <dbReference type="ARBA" id="ARBA00004709"/>
    </source>
</evidence>
<keyword evidence="5 7" id="KW-0414">Isoprene biosynthesis</keyword>
<feature type="binding site" evidence="7">
    <location>
        <position position="8"/>
    </location>
    <ligand>
        <name>a divalent metal cation</name>
        <dbReference type="ChEBI" id="CHEBI:60240"/>
    </ligand>
</feature>
<evidence type="ECO:0000256" key="7">
    <source>
        <dbReference type="HAMAP-Rule" id="MF_00107"/>
    </source>
</evidence>
<comment type="caution">
    <text evidence="7">Lacks conserved residue(s) required for the propagation of feature annotation.</text>
</comment>
<feature type="binding site" evidence="7">
    <location>
        <begin position="132"/>
        <end position="135"/>
    </location>
    <ligand>
        <name>4-CDP-2-C-methyl-D-erythritol 2-phosphate</name>
        <dbReference type="ChEBI" id="CHEBI:57919"/>
    </ligand>
</feature>